<evidence type="ECO:0000313" key="10">
    <source>
        <dbReference type="Proteomes" id="UP000175744"/>
    </source>
</evidence>
<name>A0A1E8EY64_9CLOT</name>
<evidence type="ECO:0000256" key="4">
    <source>
        <dbReference type="ARBA" id="ARBA00022989"/>
    </source>
</evidence>
<dbReference type="GO" id="GO:0005384">
    <property type="term" value="F:manganese ion transmembrane transporter activity"/>
    <property type="evidence" value="ECO:0007669"/>
    <property type="project" value="UniProtKB-UniRule"/>
</dbReference>
<sequence length="183" mass="20306">MTFYSLFIIAIALSLDAFGVALSVGLDRKVALKNKILFSLSFGFFQFLFSYIGSYAGFLFNTYIASMPKLIGGVVITIVGIVMFKEGFEKKSENIFLNPKMYFILGISVSIDAVVIGFTVLNNIINNLIVFKYTLFIGLVTFIVSGIAFIISKYLNKVDIISKYADFIGGIILVIFGLKMIIF</sequence>
<evidence type="ECO:0000256" key="3">
    <source>
        <dbReference type="ARBA" id="ARBA00022692"/>
    </source>
</evidence>
<evidence type="ECO:0000256" key="6">
    <source>
        <dbReference type="ARBA" id="ARBA00023136"/>
    </source>
</evidence>
<dbReference type="InterPro" id="IPR022929">
    <property type="entry name" value="Put_MntP"/>
</dbReference>
<dbReference type="Proteomes" id="UP000175744">
    <property type="component" value="Unassembled WGS sequence"/>
</dbReference>
<keyword evidence="6 8" id="KW-0472">Membrane</keyword>
<keyword evidence="4 8" id="KW-1133">Transmembrane helix</keyword>
<dbReference type="Pfam" id="PF02659">
    <property type="entry name" value="Mntp"/>
    <property type="match status" value="1"/>
</dbReference>
<dbReference type="AlphaFoldDB" id="A0A1E8EY64"/>
<comment type="caution">
    <text evidence="9">The sequence shown here is derived from an EMBL/GenBank/DDBJ whole genome shotgun (WGS) entry which is preliminary data.</text>
</comment>
<proteinExistence type="inferred from homology"/>
<comment type="subcellular location">
    <subcellularLocation>
        <location evidence="8">Cell membrane</location>
        <topology evidence="8">Multi-pass membrane protein</topology>
    </subcellularLocation>
</comment>
<evidence type="ECO:0000256" key="5">
    <source>
        <dbReference type="ARBA" id="ARBA00023065"/>
    </source>
</evidence>
<keyword evidence="10" id="KW-1185">Reference proteome</keyword>
<dbReference type="PANTHER" id="PTHR35529:SF1">
    <property type="entry name" value="MANGANESE EFFLUX PUMP MNTP-RELATED"/>
    <property type="match status" value="1"/>
</dbReference>
<comment type="function">
    <text evidence="8">Probably functions as a manganese efflux pump.</text>
</comment>
<dbReference type="InterPro" id="IPR003810">
    <property type="entry name" value="Mntp/YtaF"/>
</dbReference>
<evidence type="ECO:0000256" key="7">
    <source>
        <dbReference type="ARBA" id="ARBA00023211"/>
    </source>
</evidence>
<dbReference type="PANTHER" id="PTHR35529">
    <property type="entry name" value="MANGANESE EFFLUX PUMP MNTP-RELATED"/>
    <property type="match status" value="1"/>
</dbReference>
<dbReference type="HAMAP" id="MF_01521">
    <property type="entry name" value="MntP_pump"/>
    <property type="match status" value="1"/>
</dbReference>
<evidence type="ECO:0000256" key="2">
    <source>
        <dbReference type="ARBA" id="ARBA00022475"/>
    </source>
</evidence>
<evidence type="ECO:0000256" key="1">
    <source>
        <dbReference type="ARBA" id="ARBA00022448"/>
    </source>
</evidence>
<comment type="similarity">
    <text evidence="8">Belongs to the MntP (TC 9.B.29) family.</text>
</comment>
<keyword evidence="2 8" id="KW-1003">Cell membrane</keyword>
<keyword evidence="3 8" id="KW-0812">Transmembrane</keyword>
<dbReference type="EMBL" id="LZFO01000020">
    <property type="protein sequence ID" value="OFI05876.1"/>
    <property type="molecule type" value="Genomic_DNA"/>
</dbReference>
<keyword evidence="5 8" id="KW-0406">Ion transport</keyword>
<dbReference type="PATRIC" id="fig|1121290.3.peg.1479"/>
<keyword evidence="1 8" id="KW-0813">Transport</keyword>
<feature type="transmembrane region" description="Helical" evidence="8">
    <location>
        <begin position="133"/>
        <end position="152"/>
    </location>
</feature>
<dbReference type="RefSeq" id="WP_070110475.1">
    <property type="nucleotide sequence ID" value="NZ_LZFO01000020.1"/>
</dbReference>
<dbReference type="STRING" id="1121290.CLAOCE_14940"/>
<feature type="transmembrane region" description="Helical" evidence="8">
    <location>
        <begin position="164"/>
        <end position="182"/>
    </location>
</feature>
<feature type="transmembrane region" description="Helical" evidence="8">
    <location>
        <begin position="6"/>
        <end position="24"/>
    </location>
</feature>
<evidence type="ECO:0000313" key="9">
    <source>
        <dbReference type="EMBL" id="OFI05876.1"/>
    </source>
</evidence>
<feature type="transmembrane region" description="Helical" evidence="8">
    <location>
        <begin position="70"/>
        <end position="88"/>
    </location>
</feature>
<accession>A0A1E8EY64</accession>
<protein>
    <recommendedName>
        <fullName evidence="8">Putative manganese efflux pump MntP</fullName>
    </recommendedName>
</protein>
<feature type="transmembrane region" description="Helical" evidence="8">
    <location>
        <begin position="100"/>
        <end position="121"/>
    </location>
</feature>
<organism evidence="9 10">
    <name type="scientific">Clostridium acetireducens DSM 10703</name>
    <dbReference type="NCBI Taxonomy" id="1121290"/>
    <lineage>
        <taxon>Bacteria</taxon>
        <taxon>Bacillati</taxon>
        <taxon>Bacillota</taxon>
        <taxon>Clostridia</taxon>
        <taxon>Eubacteriales</taxon>
        <taxon>Clostridiaceae</taxon>
        <taxon>Clostridium</taxon>
    </lineage>
</organism>
<dbReference type="GO" id="GO:0005886">
    <property type="term" value="C:plasma membrane"/>
    <property type="evidence" value="ECO:0007669"/>
    <property type="project" value="UniProtKB-SubCell"/>
</dbReference>
<gene>
    <name evidence="9" type="primary">mntP_2</name>
    <name evidence="8" type="synonym">mntP</name>
    <name evidence="9" type="ORF">CLOACE_14940</name>
</gene>
<evidence type="ECO:0000256" key="8">
    <source>
        <dbReference type="HAMAP-Rule" id="MF_01521"/>
    </source>
</evidence>
<feature type="transmembrane region" description="Helical" evidence="8">
    <location>
        <begin position="36"/>
        <end position="58"/>
    </location>
</feature>
<keyword evidence="7 8" id="KW-0464">Manganese</keyword>
<dbReference type="OrthoDB" id="1679700at2"/>
<reference evidence="9 10" key="1">
    <citation type="submission" date="2016-06" db="EMBL/GenBank/DDBJ databases">
        <title>Genome sequence of Clostridium acetireducens DSM 10703.</title>
        <authorList>
            <person name="Poehlein A."/>
            <person name="Fluechter S."/>
            <person name="Duerre P."/>
            <person name="Daniel R."/>
        </authorList>
    </citation>
    <scope>NUCLEOTIDE SEQUENCE [LARGE SCALE GENOMIC DNA]</scope>
    <source>
        <strain evidence="9 10">DSM 10703</strain>
    </source>
</reference>